<dbReference type="VEuPathDB" id="FungiDB:FOMG_19156"/>
<dbReference type="HOGENOM" id="CLU_1053887_0_0_1"/>
<accession>W9ZSP1</accession>
<organism evidence="2">
    <name type="scientific">Fusarium oxysporum f. sp. melonis 26406</name>
    <dbReference type="NCBI Taxonomy" id="1089452"/>
    <lineage>
        <taxon>Eukaryota</taxon>
        <taxon>Fungi</taxon>
        <taxon>Dikarya</taxon>
        <taxon>Ascomycota</taxon>
        <taxon>Pezizomycotina</taxon>
        <taxon>Sordariomycetes</taxon>
        <taxon>Hypocreomycetidae</taxon>
        <taxon>Hypocreales</taxon>
        <taxon>Nectriaceae</taxon>
        <taxon>Fusarium</taxon>
        <taxon>Fusarium oxysporum species complex</taxon>
    </lineage>
</organism>
<dbReference type="Proteomes" id="UP000030703">
    <property type="component" value="Unassembled WGS sequence"/>
</dbReference>
<reference evidence="2" key="1">
    <citation type="submission" date="2012-04" db="EMBL/GenBank/DDBJ databases">
        <title>The Genome Sequence of Fusarium oxysporum melonis.</title>
        <authorList>
            <consortium name="The Broad Institute Genome Sequencing Platform"/>
            <person name="Ma L.-J."/>
            <person name="Gale L.R."/>
            <person name="Schwartz D.C."/>
            <person name="Zhou S."/>
            <person name="Corby-Kistler H."/>
            <person name="Young S.K."/>
            <person name="Zeng Q."/>
            <person name="Gargeya S."/>
            <person name="Fitzgerald M."/>
            <person name="Haas B."/>
            <person name="Abouelleil A."/>
            <person name="Alvarado L."/>
            <person name="Arachchi H.M."/>
            <person name="Berlin A."/>
            <person name="Brown A."/>
            <person name="Chapman S.B."/>
            <person name="Chen Z."/>
            <person name="Dunbar C."/>
            <person name="Freedman E."/>
            <person name="Gearin G."/>
            <person name="Goldberg J."/>
            <person name="Griggs A."/>
            <person name="Gujja S."/>
            <person name="Heiman D."/>
            <person name="Howarth C."/>
            <person name="Larson L."/>
            <person name="Lui A."/>
            <person name="MacDonald P.J.P."/>
            <person name="Montmayeur A."/>
            <person name="Murphy C."/>
            <person name="Neiman D."/>
            <person name="Pearson M."/>
            <person name="Priest M."/>
            <person name="Roberts A."/>
            <person name="Saif S."/>
            <person name="Shea T."/>
            <person name="Shenoy N."/>
            <person name="Sisk P."/>
            <person name="Stolte C."/>
            <person name="Sykes S."/>
            <person name="Wortman J."/>
            <person name="Nusbaum C."/>
            <person name="Birren B."/>
        </authorList>
    </citation>
    <scope>NUCLEOTIDE SEQUENCE</scope>
    <source>
        <strain evidence="2">26406</strain>
    </source>
</reference>
<feature type="compositionally biased region" description="Low complexity" evidence="1">
    <location>
        <begin position="9"/>
        <end position="24"/>
    </location>
</feature>
<proteinExistence type="predicted"/>
<name>W9ZSP1_FUSOX</name>
<dbReference type="AlphaFoldDB" id="W9ZSP1"/>
<protein>
    <recommendedName>
        <fullName evidence="3">CCHC-type domain-containing protein</fullName>
    </recommendedName>
</protein>
<evidence type="ECO:0008006" key="3">
    <source>
        <dbReference type="Google" id="ProtNLM"/>
    </source>
</evidence>
<gene>
    <name evidence="2" type="ORF">FOMG_19156</name>
</gene>
<evidence type="ECO:0000256" key="1">
    <source>
        <dbReference type="SAM" id="MobiDB-lite"/>
    </source>
</evidence>
<evidence type="ECO:0000313" key="2">
    <source>
        <dbReference type="EMBL" id="EXK24106.1"/>
    </source>
</evidence>
<dbReference type="EMBL" id="JH659538">
    <property type="protein sequence ID" value="EXK24106.1"/>
    <property type="molecule type" value="Genomic_DNA"/>
</dbReference>
<reference evidence="2" key="2">
    <citation type="submission" date="2012-05" db="EMBL/GenBank/DDBJ databases">
        <title>Annotation of the Genome Sequence of Fusarium oxysporum f. sp. melonis 26406.</title>
        <authorList>
            <consortium name="The Broad Institute Genomics Platform"/>
            <person name="Ma L.-J."/>
            <person name="Corby-Kistler H."/>
            <person name="Broz K."/>
            <person name="Gale L.R."/>
            <person name="Jonkers W."/>
            <person name="O'Donnell K."/>
            <person name="Ploetz R."/>
            <person name="Steinberg C."/>
            <person name="Schwartz D.C."/>
            <person name="VanEtten H."/>
            <person name="Zhou S."/>
            <person name="Young S.K."/>
            <person name="Zeng Q."/>
            <person name="Gargeya S."/>
            <person name="Fitzgerald M."/>
            <person name="Abouelleil A."/>
            <person name="Alvarado L."/>
            <person name="Chapman S.B."/>
            <person name="Gainer-Dewar J."/>
            <person name="Goldberg J."/>
            <person name="Griggs A."/>
            <person name="Gujja S."/>
            <person name="Hansen M."/>
            <person name="Howarth C."/>
            <person name="Imamovic A."/>
            <person name="Ireland A."/>
            <person name="Larimer J."/>
            <person name="McCowan C."/>
            <person name="Murphy C."/>
            <person name="Pearson M."/>
            <person name="Poon T.W."/>
            <person name="Priest M."/>
            <person name="Roberts A."/>
            <person name="Saif S."/>
            <person name="Shea T."/>
            <person name="Sykes S."/>
            <person name="Wortman J."/>
            <person name="Nusbaum C."/>
            <person name="Birren B."/>
        </authorList>
    </citation>
    <scope>NUCLEOTIDE SEQUENCE</scope>
    <source>
        <strain evidence="2">26406</strain>
    </source>
</reference>
<sequence>MISRANVYRSTMPSRRSSRPSAPSLKKLLNNSPPDCNDPPHRQGQLTTIALPREDLRAFIRLEAGAPARAQSSYAILTPIREKLVEKQAEWAAELGAMTGETNKEWFTYVISDFPRRLTDFHGNEVDSNSIISNEIEILIGFKHVDVRPSRQFSDNPLAKTLLMSFLKPTKIYWSLFGSRAARLIDKTDRLRQCEICWDYHSVRHCHRQPVCQRCGKTGHPMDDYTALEQCINCLGSHAAGFLGAETYRQRHPEPQPETQRHAA</sequence>
<feature type="region of interest" description="Disordered" evidence="1">
    <location>
        <begin position="1"/>
        <end position="43"/>
    </location>
</feature>